<gene>
    <name evidence="2" type="ORF">V9T40_001409</name>
</gene>
<proteinExistence type="predicted"/>
<feature type="region of interest" description="Disordered" evidence="1">
    <location>
        <begin position="1"/>
        <end position="30"/>
    </location>
</feature>
<evidence type="ECO:0000313" key="3">
    <source>
        <dbReference type="Proteomes" id="UP001367676"/>
    </source>
</evidence>
<dbReference type="Proteomes" id="UP001367676">
    <property type="component" value="Unassembled WGS sequence"/>
</dbReference>
<evidence type="ECO:0000313" key="2">
    <source>
        <dbReference type="EMBL" id="KAK7580780.1"/>
    </source>
</evidence>
<evidence type="ECO:0000256" key="1">
    <source>
        <dbReference type="SAM" id="MobiDB-lite"/>
    </source>
</evidence>
<comment type="caution">
    <text evidence="2">The sequence shown here is derived from an EMBL/GenBank/DDBJ whole genome shotgun (WGS) entry which is preliminary data.</text>
</comment>
<dbReference type="AlphaFoldDB" id="A0AAN9Y2I8"/>
<name>A0AAN9Y2I8_9HEMI</name>
<sequence length="108" mass="12157">MESKMSQLLEQQQLGAKITGSSSSVAVPEDATSLARQMHDLQIDLNESDLEIDLNELAPVDEDSENYEDYEPLNVGQINSLQEMTNLAEEELFSEVQSIKFLNSLYYP</sequence>
<dbReference type="EMBL" id="JBBCAQ010000034">
    <property type="protein sequence ID" value="KAK7580780.1"/>
    <property type="molecule type" value="Genomic_DNA"/>
</dbReference>
<organism evidence="2 3">
    <name type="scientific">Parthenolecanium corni</name>
    <dbReference type="NCBI Taxonomy" id="536013"/>
    <lineage>
        <taxon>Eukaryota</taxon>
        <taxon>Metazoa</taxon>
        <taxon>Ecdysozoa</taxon>
        <taxon>Arthropoda</taxon>
        <taxon>Hexapoda</taxon>
        <taxon>Insecta</taxon>
        <taxon>Pterygota</taxon>
        <taxon>Neoptera</taxon>
        <taxon>Paraneoptera</taxon>
        <taxon>Hemiptera</taxon>
        <taxon>Sternorrhyncha</taxon>
        <taxon>Coccoidea</taxon>
        <taxon>Coccidae</taxon>
        <taxon>Parthenolecanium</taxon>
    </lineage>
</organism>
<reference evidence="2 3" key="1">
    <citation type="submission" date="2024-03" db="EMBL/GenBank/DDBJ databases">
        <title>Adaptation during the transition from Ophiocordyceps entomopathogen to insect associate is accompanied by gene loss and intensified selection.</title>
        <authorList>
            <person name="Ward C.M."/>
            <person name="Onetto C.A."/>
            <person name="Borneman A.R."/>
        </authorList>
    </citation>
    <scope>NUCLEOTIDE SEQUENCE [LARGE SCALE GENOMIC DNA]</scope>
    <source>
        <strain evidence="2">AWRI1</strain>
        <tissue evidence="2">Single Adult Female</tissue>
    </source>
</reference>
<accession>A0AAN9Y2I8</accession>
<feature type="compositionally biased region" description="Polar residues" evidence="1">
    <location>
        <begin position="1"/>
        <end position="25"/>
    </location>
</feature>
<keyword evidence="3" id="KW-1185">Reference proteome</keyword>
<protein>
    <submittedName>
        <fullName evidence="2">Uncharacterized protein</fullName>
    </submittedName>
</protein>